<evidence type="ECO:0000259" key="3">
    <source>
        <dbReference type="Pfam" id="PF23403"/>
    </source>
</evidence>
<gene>
    <name evidence="4" type="ORF">H5410_034387</name>
</gene>
<dbReference type="PANTHER" id="PTHR33836:SF7">
    <property type="entry name" value="LOW-TEMPERATURE-INDUCED PROTEIN"/>
    <property type="match status" value="1"/>
</dbReference>
<feature type="region of interest" description="Disordered" evidence="1">
    <location>
        <begin position="1"/>
        <end position="107"/>
    </location>
</feature>
<feature type="compositionally biased region" description="Basic and acidic residues" evidence="1">
    <location>
        <begin position="77"/>
        <end position="87"/>
    </location>
</feature>
<feature type="compositionally biased region" description="Basic residues" evidence="1">
    <location>
        <begin position="52"/>
        <end position="76"/>
    </location>
</feature>
<feature type="domain" description="LTI65/LTI78 PGEED repeat" evidence="2">
    <location>
        <begin position="245"/>
        <end position="275"/>
    </location>
</feature>
<protein>
    <submittedName>
        <fullName evidence="4">Uncharacterized protein</fullName>
    </submittedName>
</protein>
<evidence type="ECO:0000259" key="2">
    <source>
        <dbReference type="Pfam" id="PF23399"/>
    </source>
</evidence>
<comment type="caution">
    <text evidence="4">The sequence shown here is derived from an EMBL/GenBank/DDBJ whole genome shotgun (WGS) entry which is preliminary data.</text>
</comment>
<keyword evidence="5" id="KW-1185">Reference proteome</keyword>
<dbReference type="InterPro" id="IPR057059">
    <property type="entry name" value="LTI65/LTI78_PGEED"/>
</dbReference>
<dbReference type="Proteomes" id="UP000824120">
    <property type="component" value="Chromosome 6"/>
</dbReference>
<dbReference type="GO" id="GO:0009737">
    <property type="term" value="P:response to abscisic acid"/>
    <property type="evidence" value="ECO:0007669"/>
    <property type="project" value="InterPro"/>
</dbReference>
<reference evidence="4 5" key="1">
    <citation type="submission" date="2020-09" db="EMBL/GenBank/DDBJ databases">
        <title>De no assembly of potato wild relative species, Solanum commersonii.</title>
        <authorList>
            <person name="Cho K."/>
        </authorList>
    </citation>
    <scope>NUCLEOTIDE SEQUENCE [LARGE SCALE GENOMIC DNA]</scope>
    <source>
        <strain evidence="4">LZ3.2</strain>
        <tissue evidence="4">Leaf</tissue>
    </source>
</reference>
<name>A0A9J5YR91_SOLCO</name>
<evidence type="ECO:0000256" key="1">
    <source>
        <dbReference type="SAM" id="MobiDB-lite"/>
    </source>
</evidence>
<dbReference type="Pfam" id="PF23399">
    <property type="entry name" value="LTI65_PGEED"/>
    <property type="match status" value="1"/>
</dbReference>
<dbReference type="PANTHER" id="PTHR33836">
    <property type="entry name" value="LOW-TEMPERATURE-INDUCED 65 KDA PROTEIN-RELATED"/>
    <property type="match status" value="1"/>
</dbReference>
<feature type="compositionally biased region" description="Acidic residues" evidence="1">
    <location>
        <begin position="96"/>
        <end position="106"/>
    </location>
</feature>
<evidence type="ECO:0000313" key="4">
    <source>
        <dbReference type="EMBL" id="KAG5603017.1"/>
    </source>
</evidence>
<dbReference type="EMBL" id="JACXVP010000006">
    <property type="protein sequence ID" value="KAG5603017.1"/>
    <property type="molecule type" value="Genomic_DNA"/>
</dbReference>
<accession>A0A9J5YR91</accession>
<feature type="domain" description="LTI65/LTI78 N-terminal" evidence="3">
    <location>
        <begin position="52"/>
        <end position="117"/>
    </location>
</feature>
<dbReference type="AlphaFoldDB" id="A0A9J5YR91"/>
<dbReference type="Pfam" id="PF23403">
    <property type="entry name" value="LTI65_LTI78_N"/>
    <property type="match status" value="1"/>
</dbReference>
<organism evidence="4 5">
    <name type="scientific">Solanum commersonii</name>
    <name type="common">Commerson's wild potato</name>
    <name type="synonym">Commerson's nightshade</name>
    <dbReference type="NCBI Taxonomy" id="4109"/>
    <lineage>
        <taxon>Eukaryota</taxon>
        <taxon>Viridiplantae</taxon>
        <taxon>Streptophyta</taxon>
        <taxon>Embryophyta</taxon>
        <taxon>Tracheophyta</taxon>
        <taxon>Spermatophyta</taxon>
        <taxon>Magnoliopsida</taxon>
        <taxon>eudicotyledons</taxon>
        <taxon>Gunneridae</taxon>
        <taxon>Pentapetalae</taxon>
        <taxon>asterids</taxon>
        <taxon>lamiids</taxon>
        <taxon>Solanales</taxon>
        <taxon>Solanaceae</taxon>
        <taxon>Solanoideae</taxon>
        <taxon>Solaneae</taxon>
        <taxon>Solanum</taxon>
    </lineage>
</organism>
<dbReference type="InterPro" id="IPR037491">
    <property type="entry name" value="LTI78/LTI65"/>
</dbReference>
<dbReference type="OrthoDB" id="670168at2759"/>
<proteinExistence type="predicted"/>
<dbReference type="InterPro" id="IPR056605">
    <property type="entry name" value="LTI65_LTI78_N"/>
</dbReference>
<evidence type="ECO:0000313" key="5">
    <source>
        <dbReference type="Proteomes" id="UP000824120"/>
    </source>
</evidence>
<sequence length="402" mass="44681">MAQLEKFSHSSRSSPKSNSTTFEQLLPGNERSWSTSSSPTAYYDHEEYTPTHGKKSVISKVKEKAKKLKHSLSGRKKMQENDVHDDNNTPSWGVTLDDDDEEDVDPEYLGAPMYESELAPEPLKEAARQHPRADPVLSEKHVTPRSIKRNQVFEHDNNTEKLPDSPSKTITETVTERLAPAYDAVSDATHAFASKISNLTLSNTDNHESDIQKTPKNVHFVNVNKLGQNVDQNANALTSPVKKWDKGISVKEYFAEKFEPGEGERSLSQIITEAMSPRHSSSSDIGIMEKMKGAVTSFIQPEFSPKSSTTKSIKSVSASNIPVSTSDIMSPKNVIIARNNNLPQDNPITMPHKSHLSTTNDPSSISQIPEFHSARSSPLIPISSSIQEVFEEQNHERILQPN</sequence>
<feature type="compositionally biased region" description="Polar residues" evidence="1">
    <location>
        <begin position="31"/>
        <end position="40"/>
    </location>
</feature>
<feature type="compositionally biased region" description="Low complexity" evidence="1">
    <location>
        <begin position="10"/>
        <end position="19"/>
    </location>
</feature>